<dbReference type="Gene3D" id="3.40.50.1240">
    <property type="entry name" value="Phosphoglycerate mutase-like"/>
    <property type="match status" value="1"/>
</dbReference>
<accession>A0ABR3IZ25</accession>
<sequence length="437" mass="47318">MRVVLAGLAFSVVAASASAAAVSDSADVFNRLGNLSPYHKGPVPVGVRERLPADCTVEQVMLMGRHGSRFPLASELVFITNLTTKLASKASALQRARLPSELAFLKEGYTSTLGHDDLTAMGRRQLFDHGVDFRLKYPHLIADSVLAGDQDRVIESAQWFAQGYFGRTWTNISSAAFSTIAEDNVTISWITPMDTCPKWQYAFGGNAVTTWGTVYLPAITRRLNKLIPGVGFTDNDTHGALYACAYDYAALGVSPWCNVFTKQELANFEYELDLLMNGAFGYNLPGNMGATLGALFVNKLVERFSNATGDAKPVYLEFGHDTTIDMALAALGLAKDTPPLSAKGPARPSRKFRTSQQVPFGAQMIWEKFTCSSSFKGPQIRLVLNDAPFPLRSCARTSADSRFGSCAFESFVKANSASTSLKWGDAAWNATCGAAAF</sequence>
<dbReference type="Pfam" id="PF00328">
    <property type="entry name" value="His_Phos_2"/>
    <property type="match status" value="1"/>
</dbReference>
<dbReference type="Proteomes" id="UP001556367">
    <property type="component" value="Unassembled WGS sequence"/>
</dbReference>
<dbReference type="InterPro" id="IPR016274">
    <property type="entry name" value="Histidine_acid_Pase_euk"/>
</dbReference>
<keyword evidence="1" id="KW-0378">Hydrolase</keyword>
<dbReference type="SUPFAM" id="SSF53254">
    <property type="entry name" value="Phosphoglycerate mutase-like"/>
    <property type="match status" value="1"/>
</dbReference>
<evidence type="ECO:0000256" key="3">
    <source>
        <dbReference type="SAM" id="SignalP"/>
    </source>
</evidence>
<name>A0ABR3IZ25_9AGAR</name>
<dbReference type="InterPro" id="IPR033379">
    <property type="entry name" value="Acid_Pase_AS"/>
</dbReference>
<dbReference type="PIRSF" id="PIRSF000894">
    <property type="entry name" value="Acid_phosphatase"/>
    <property type="match status" value="1"/>
</dbReference>
<keyword evidence="2" id="KW-0325">Glycoprotein</keyword>
<evidence type="ECO:0000256" key="2">
    <source>
        <dbReference type="ARBA" id="ARBA00023180"/>
    </source>
</evidence>
<gene>
    <name evidence="4" type="ORF">HGRIS_010429</name>
</gene>
<organism evidence="4 5">
    <name type="scientific">Hohenbuehelia grisea</name>
    <dbReference type="NCBI Taxonomy" id="104357"/>
    <lineage>
        <taxon>Eukaryota</taxon>
        <taxon>Fungi</taxon>
        <taxon>Dikarya</taxon>
        <taxon>Basidiomycota</taxon>
        <taxon>Agaricomycotina</taxon>
        <taxon>Agaricomycetes</taxon>
        <taxon>Agaricomycetidae</taxon>
        <taxon>Agaricales</taxon>
        <taxon>Pleurotineae</taxon>
        <taxon>Pleurotaceae</taxon>
        <taxon>Hohenbuehelia</taxon>
    </lineage>
</organism>
<proteinExistence type="predicted"/>
<dbReference type="PROSITE" id="PS00616">
    <property type="entry name" value="HIS_ACID_PHOSPHAT_1"/>
    <property type="match status" value="1"/>
</dbReference>
<feature type="signal peptide" evidence="3">
    <location>
        <begin position="1"/>
        <end position="19"/>
    </location>
</feature>
<dbReference type="PANTHER" id="PTHR20963">
    <property type="entry name" value="MULTIPLE INOSITOL POLYPHOSPHATE PHOSPHATASE-RELATED"/>
    <property type="match status" value="1"/>
</dbReference>
<feature type="chain" id="PRO_5045359419" description="Phosphoglycerate mutase-like protein" evidence="3">
    <location>
        <begin position="20"/>
        <end position="437"/>
    </location>
</feature>
<comment type="caution">
    <text evidence="4">The sequence shown here is derived from an EMBL/GenBank/DDBJ whole genome shotgun (WGS) entry which is preliminary data.</text>
</comment>
<protein>
    <recommendedName>
        <fullName evidence="6">Phosphoglycerate mutase-like protein</fullName>
    </recommendedName>
</protein>
<reference evidence="5" key="1">
    <citation type="submission" date="2024-06" db="EMBL/GenBank/DDBJ databases">
        <title>Multi-omics analyses provide insights into the biosynthesis of the anticancer antibiotic pleurotin in Hohenbuehelia grisea.</title>
        <authorList>
            <person name="Weaver J.A."/>
            <person name="Alberti F."/>
        </authorList>
    </citation>
    <scope>NUCLEOTIDE SEQUENCE [LARGE SCALE GENOMIC DNA]</scope>
    <source>
        <strain evidence="5">T-177</strain>
    </source>
</reference>
<dbReference type="PANTHER" id="PTHR20963:SF42">
    <property type="entry name" value="PHOSPHOGLYCERATE MUTASE-LIKE PROTEIN"/>
    <property type="match status" value="1"/>
</dbReference>
<evidence type="ECO:0000256" key="1">
    <source>
        <dbReference type="ARBA" id="ARBA00022801"/>
    </source>
</evidence>
<evidence type="ECO:0008006" key="6">
    <source>
        <dbReference type="Google" id="ProtNLM"/>
    </source>
</evidence>
<dbReference type="InterPro" id="IPR029033">
    <property type="entry name" value="His_PPase_superfam"/>
</dbReference>
<evidence type="ECO:0000313" key="5">
    <source>
        <dbReference type="Proteomes" id="UP001556367"/>
    </source>
</evidence>
<evidence type="ECO:0000313" key="4">
    <source>
        <dbReference type="EMBL" id="KAL0948620.1"/>
    </source>
</evidence>
<dbReference type="EMBL" id="JASNQZ010000013">
    <property type="protein sequence ID" value="KAL0948620.1"/>
    <property type="molecule type" value="Genomic_DNA"/>
</dbReference>
<dbReference type="InterPro" id="IPR000560">
    <property type="entry name" value="His_Pase_clade-2"/>
</dbReference>
<keyword evidence="3" id="KW-0732">Signal</keyword>
<keyword evidence="5" id="KW-1185">Reference proteome</keyword>
<dbReference type="CDD" id="cd07061">
    <property type="entry name" value="HP_HAP_like"/>
    <property type="match status" value="1"/>
</dbReference>